<name>A0AAE8L9G9_9HYPH</name>
<dbReference type="AlphaFoldDB" id="A0AAE8L9G9"/>
<reference evidence="1 3" key="1">
    <citation type="submission" date="2016-04" db="EMBL/GenBank/DDBJ databases">
        <title>Complete genome sequencing and analysis of CBMB27, Methylobacterium phyllosphaerae isolated from leaf tissues of rice (Oryza sativa L.).</title>
        <authorList>
            <person name="Lee Y."/>
            <person name="Hwangbo K."/>
            <person name="Chung H."/>
            <person name="Yoo J."/>
            <person name="Kim K.Y."/>
            <person name="Sa T.M."/>
            <person name="Um Y."/>
            <person name="Madhaiyan M."/>
        </authorList>
    </citation>
    <scope>NUCLEOTIDE SEQUENCE [LARGE SCALE GENOMIC DNA]</scope>
    <source>
        <strain evidence="1 3">CBMB27</strain>
    </source>
</reference>
<dbReference type="KEGG" id="mphy:MCBMB27_04208"/>
<evidence type="ECO:0000313" key="4">
    <source>
        <dbReference type="Proteomes" id="UP000199140"/>
    </source>
</evidence>
<evidence type="ECO:0000313" key="1">
    <source>
        <dbReference type="EMBL" id="APT33499.1"/>
    </source>
</evidence>
<dbReference type="RefSeq" id="WP_139231671.1">
    <property type="nucleotide sequence ID" value="NZ_CP015367.1"/>
</dbReference>
<dbReference type="EMBL" id="FOPK01000039">
    <property type="protein sequence ID" value="SFH64442.1"/>
    <property type="molecule type" value="Genomic_DNA"/>
</dbReference>
<gene>
    <name evidence="1" type="ORF">MCBMB27_04208</name>
    <name evidence="2" type="ORF">SAMN05192567_13911</name>
</gene>
<evidence type="ECO:0000313" key="2">
    <source>
        <dbReference type="EMBL" id="SFH64442.1"/>
    </source>
</evidence>
<proteinExistence type="predicted"/>
<evidence type="ECO:0000313" key="3">
    <source>
        <dbReference type="Proteomes" id="UP000185487"/>
    </source>
</evidence>
<keyword evidence="3" id="KW-1185">Reference proteome</keyword>
<dbReference type="Proteomes" id="UP000185487">
    <property type="component" value="Chromosome"/>
</dbReference>
<dbReference type="EMBL" id="CP015367">
    <property type="protein sequence ID" value="APT33499.1"/>
    <property type="molecule type" value="Genomic_DNA"/>
</dbReference>
<organism evidence="2 4">
    <name type="scientific">Methylobacterium phyllosphaerae</name>
    <dbReference type="NCBI Taxonomy" id="418223"/>
    <lineage>
        <taxon>Bacteria</taxon>
        <taxon>Pseudomonadati</taxon>
        <taxon>Pseudomonadota</taxon>
        <taxon>Alphaproteobacteria</taxon>
        <taxon>Hyphomicrobiales</taxon>
        <taxon>Methylobacteriaceae</taxon>
        <taxon>Methylobacterium</taxon>
    </lineage>
</organism>
<protein>
    <submittedName>
        <fullName evidence="2">Uncharacterized protein</fullName>
    </submittedName>
</protein>
<sequence length="95" mass="10668">MDEDVERSEAQVLPGTSLISAKNVIATPHNQFTHELIRSLQFNYGDEIGSAKPFGGVLETATKFVLIVDDGERHCWVAGDRGFYVQVEYEILRKL</sequence>
<accession>A0AAE8L9G9</accession>
<dbReference type="Proteomes" id="UP000199140">
    <property type="component" value="Unassembled WGS sequence"/>
</dbReference>
<reference evidence="2 4" key="2">
    <citation type="submission" date="2016-10" db="EMBL/GenBank/DDBJ databases">
        <authorList>
            <person name="Varghese N."/>
            <person name="Submissions S."/>
        </authorList>
    </citation>
    <scope>NUCLEOTIDE SEQUENCE [LARGE SCALE GENOMIC DNA]</scope>
    <source>
        <strain evidence="2 4">CBMB27</strain>
    </source>
</reference>